<feature type="signal peptide" evidence="2">
    <location>
        <begin position="1"/>
        <end position="22"/>
    </location>
</feature>
<evidence type="ECO:0000259" key="3">
    <source>
        <dbReference type="SMART" id="SM00867"/>
    </source>
</evidence>
<dbReference type="SUPFAM" id="SSF101874">
    <property type="entry name" value="YceI-like"/>
    <property type="match status" value="1"/>
</dbReference>
<evidence type="ECO:0000313" key="5">
    <source>
        <dbReference type="Proteomes" id="UP000178606"/>
    </source>
</evidence>
<feature type="domain" description="Lipid/polyisoprenoid-binding YceI-like" evidence="3">
    <location>
        <begin position="26"/>
        <end position="206"/>
    </location>
</feature>
<evidence type="ECO:0000256" key="1">
    <source>
        <dbReference type="SAM" id="MobiDB-lite"/>
    </source>
</evidence>
<accession>A0A1F6D0B6</accession>
<name>A0A1F6D0B6_HANXR</name>
<protein>
    <recommendedName>
        <fullName evidence="3">Lipid/polyisoprenoid-binding YceI-like domain-containing protein</fullName>
    </recommendedName>
</protein>
<organism evidence="4 5">
    <name type="scientific">Handelsmanbacteria sp. (strain RIFCSPLOWO2_12_FULL_64_10)</name>
    <dbReference type="NCBI Taxonomy" id="1817868"/>
    <lineage>
        <taxon>Bacteria</taxon>
        <taxon>Candidatus Handelsmaniibacteriota</taxon>
    </lineage>
</organism>
<dbReference type="SMART" id="SM00867">
    <property type="entry name" value="YceI"/>
    <property type="match status" value="1"/>
</dbReference>
<dbReference type="AlphaFoldDB" id="A0A1F6D0B6"/>
<dbReference type="PANTHER" id="PTHR34406:SF1">
    <property type="entry name" value="PROTEIN YCEI"/>
    <property type="match status" value="1"/>
</dbReference>
<evidence type="ECO:0000313" key="4">
    <source>
        <dbReference type="EMBL" id="OGG54797.1"/>
    </source>
</evidence>
<dbReference type="InterPro" id="IPR036761">
    <property type="entry name" value="TTHA0802/YceI-like_sf"/>
</dbReference>
<comment type="caution">
    <text evidence="4">The sequence shown here is derived from an EMBL/GenBank/DDBJ whole genome shotgun (WGS) entry which is preliminary data.</text>
</comment>
<dbReference type="EMBL" id="MFKF01000095">
    <property type="protein sequence ID" value="OGG54797.1"/>
    <property type="molecule type" value="Genomic_DNA"/>
</dbReference>
<keyword evidence="2" id="KW-0732">Signal</keyword>
<dbReference type="Gene3D" id="2.40.128.110">
    <property type="entry name" value="Lipid/polyisoprenoid-binding, YceI-like"/>
    <property type="match status" value="1"/>
</dbReference>
<feature type="region of interest" description="Disordered" evidence="1">
    <location>
        <begin position="260"/>
        <end position="285"/>
    </location>
</feature>
<dbReference type="Proteomes" id="UP000178606">
    <property type="component" value="Unassembled WGS sequence"/>
</dbReference>
<dbReference type="InterPro" id="IPR007372">
    <property type="entry name" value="Lipid/polyisoprenoid-bd_YceI"/>
</dbReference>
<evidence type="ECO:0000256" key="2">
    <source>
        <dbReference type="SAM" id="SignalP"/>
    </source>
</evidence>
<proteinExistence type="predicted"/>
<sequence>MKRILIVMTMWAVALAARPALAGPATFHVNDKMGRNVVKFESHAPLETIIGTTNQVVGEIQVDPDNITASPKVSFEVDLASIDTGIQLRNQHMREQYLNTAKYPKITFALDRVDKASQSKLAGGQVIDIDGVGTFTLHGVTRQEPVHVRATYLKESADTRLKMPGNLLRVAASFNLKLSDYKIPIPQMVILKLDENIKVDVDAFATDAAPGMAGMNPCNPCGGKAANPCNPCGGKKAANPCNPCGKKKMENPCNPCGGKKKAENPCNPCSKKKAANPCNPCGKKK</sequence>
<reference evidence="4 5" key="1">
    <citation type="journal article" date="2016" name="Nat. Commun.">
        <title>Thousands of microbial genomes shed light on interconnected biogeochemical processes in an aquifer system.</title>
        <authorList>
            <person name="Anantharaman K."/>
            <person name="Brown C.T."/>
            <person name="Hug L.A."/>
            <person name="Sharon I."/>
            <person name="Castelle C.J."/>
            <person name="Probst A.J."/>
            <person name="Thomas B.C."/>
            <person name="Singh A."/>
            <person name="Wilkins M.J."/>
            <person name="Karaoz U."/>
            <person name="Brodie E.L."/>
            <person name="Williams K.H."/>
            <person name="Hubbard S.S."/>
            <person name="Banfield J.F."/>
        </authorList>
    </citation>
    <scope>NUCLEOTIDE SEQUENCE [LARGE SCALE GENOMIC DNA]</scope>
    <source>
        <strain evidence="5">RIFCSPLOWO2_12_FULL_64_10</strain>
    </source>
</reference>
<dbReference type="Pfam" id="PF04264">
    <property type="entry name" value="YceI"/>
    <property type="match status" value="1"/>
</dbReference>
<feature type="chain" id="PRO_5009523635" description="Lipid/polyisoprenoid-binding YceI-like domain-containing protein" evidence="2">
    <location>
        <begin position="23"/>
        <end position="285"/>
    </location>
</feature>
<dbReference type="PANTHER" id="PTHR34406">
    <property type="entry name" value="PROTEIN YCEI"/>
    <property type="match status" value="1"/>
</dbReference>
<gene>
    <name evidence="4" type="ORF">A3F84_21800</name>
</gene>